<comment type="pathway">
    <text evidence="3">Protein modification; protein ubiquitination.</text>
</comment>
<dbReference type="PANTHER" id="PTHR22763:SF184">
    <property type="entry name" value="E3 UBIQUITIN-PROTEIN LIGASE SYNOVIOLIN"/>
    <property type="match status" value="1"/>
</dbReference>
<reference evidence="19" key="1">
    <citation type="submission" date="2022-10" db="EMBL/GenBank/DDBJ databases">
        <authorList>
            <person name="Byrne P K."/>
        </authorList>
    </citation>
    <scope>NUCLEOTIDE SEQUENCE</scope>
    <source>
        <strain evidence="19">ZP964</strain>
    </source>
</reference>
<dbReference type="InterPro" id="IPR050731">
    <property type="entry name" value="HRD1_E3_ubiq-ligases"/>
</dbReference>
<evidence type="ECO:0000256" key="5">
    <source>
        <dbReference type="ARBA" id="ARBA00012483"/>
    </source>
</evidence>
<feature type="region of interest" description="Disordered" evidence="16">
    <location>
        <begin position="233"/>
        <end position="259"/>
    </location>
</feature>
<evidence type="ECO:0000256" key="14">
    <source>
        <dbReference type="ARBA" id="ARBA00023136"/>
    </source>
</evidence>
<keyword evidence="6" id="KW-0808">Transferase</keyword>
<dbReference type="PROSITE" id="PS50089">
    <property type="entry name" value="ZF_RING_2"/>
    <property type="match status" value="1"/>
</dbReference>
<evidence type="ECO:0000256" key="4">
    <source>
        <dbReference type="ARBA" id="ARBA00010089"/>
    </source>
</evidence>
<feature type="domain" description="RING-type" evidence="18">
    <location>
        <begin position="350"/>
        <end position="401"/>
    </location>
</feature>
<keyword evidence="7 17" id="KW-0812">Transmembrane</keyword>
<evidence type="ECO:0000256" key="12">
    <source>
        <dbReference type="ARBA" id="ARBA00022833"/>
    </source>
</evidence>
<dbReference type="Gene3D" id="3.30.40.10">
    <property type="entry name" value="Zinc/RING finger domain, C3HC4 (zinc finger)"/>
    <property type="match status" value="1"/>
</dbReference>
<dbReference type="EMBL" id="OX365942">
    <property type="protein sequence ID" value="CAI4052835.1"/>
    <property type="molecule type" value="Genomic_DNA"/>
</dbReference>
<feature type="transmembrane region" description="Helical" evidence="17">
    <location>
        <begin position="104"/>
        <end position="125"/>
    </location>
</feature>
<gene>
    <name evidence="19" type="primary">SUVZ15G1390</name>
    <name evidence="19" type="ORF">SUVZ_15G1390</name>
</gene>
<feature type="transmembrane region" description="Helical" evidence="17">
    <location>
        <begin position="145"/>
        <end position="164"/>
    </location>
</feature>
<dbReference type="InterPro" id="IPR057992">
    <property type="entry name" value="TPR_SYVN1_N"/>
</dbReference>
<proteinExistence type="inferred from homology"/>
<evidence type="ECO:0000256" key="9">
    <source>
        <dbReference type="ARBA" id="ARBA00022771"/>
    </source>
</evidence>
<sequence length="553" mass="63909">MVPENRRKQLVAFIVVTYLLTFYCVYSATKTSVSFLQVTLKLNEGFNLMVLSIFILLNSTLLWQLLTKLLFGELRLIEHEHIFERLPFTIINTLFMSSMFHERYFFTVAFFGLLLLYLKVFHWIIKDRLEALLQSINDSTTMKTLIFSRFSFNLALLALTDYQIITRCISSIYTNKNIDVVSTSLYLMQVMEFTMLLIDLLNLFLQTSLNFWEFYCSRQSQSNENSHIVQNELEDENEVDSGEPHAVLNDDNDDDDDDDRQFTGLEGKFMYEKAIDVFTRFLKTALHLSMLIPFRMPMMLLKDVVWDVLALYQSATTLWKIWRNNKQLDDTLITVTVEQMQNSANEDNICIICMDELIHSPNQQAWKNKNKKPKRLPCGHILHLSCLKNWMERSQTCPICRLPVFDEKGNVVQTPFTSNSTTTRTNTNTTDTVRTATTATNQYLSTNDTELIPTRTIPHDAGIASSQNMNMSASMSASSNTWYTFPLQQTDNTSGESKCSTYEFLISSSNEKDNSIPVKLTVQSHELNSEQGREEEQGAQKRIVIPDQFIQHI</sequence>
<dbReference type="InterPro" id="IPR013083">
    <property type="entry name" value="Znf_RING/FYVE/PHD"/>
</dbReference>
<evidence type="ECO:0000256" key="16">
    <source>
        <dbReference type="SAM" id="MobiDB-lite"/>
    </source>
</evidence>
<evidence type="ECO:0000259" key="18">
    <source>
        <dbReference type="PROSITE" id="PS50089"/>
    </source>
</evidence>
<dbReference type="SMART" id="SM00184">
    <property type="entry name" value="RING"/>
    <property type="match status" value="1"/>
</dbReference>
<evidence type="ECO:0000256" key="7">
    <source>
        <dbReference type="ARBA" id="ARBA00022692"/>
    </source>
</evidence>
<feature type="compositionally biased region" description="Acidic residues" evidence="16">
    <location>
        <begin position="250"/>
        <end position="259"/>
    </location>
</feature>
<comment type="subcellular location">
    <subcellularLocation>
        <location evidence="2">Endoplasmic reticulum membrane</location>
        <topology evidence="2">Multi-pass membrane protein</topology>
    </subcellularLocation>
</comment>
<keyword evidence="11" id="KW-0256">Endoplasmic reticulum</keyword>
<keyword evidence="14 17" id="KW-0472">Membrane</keyword>
<dbReference type="SUPFAM" id="SSF57850">
    <property type="entry name" value="RING/U-box"/>
    <property type="match status" value="1"/>
</dbReference>
<comment type="similarity">
    <text evidence="4">Belongs to the HRD1 family.</text>
</comment>
<evidence type="ECO:0000256" key="10">
    <source>
        <dbReference type="ARBA" id="ARBA00022786"/>
    </source>
</evidence>
<keyword evidence="10" id="KW-0833">Ubl conjugation pathway</keyword>
<protein>
    <recommendedName>
        <fullName evidence="5">RING-type E3 ubiquitin transferase</fullName>
        <ecNumber evidence="5">2.3.2.27</ecNumber>
    </recommendedName>
</protein>
<dbReference type="CDD" id="cd16479">
    <property type="entry name" value="RING-H2_synoviolin"/>
    <property type="match status" value="1"/>
</dbReference>
<evidence type="ECO:0000256" key="17">
    <source>
        <dbReference type="SAM" id="Phobius"/>
    </source>
</evidence>
<evidence type="ECO:0000256" key="11">
    <source>
        <dbReference type="ARBA" id="ARBA00022824"/>
    </source>
</evidence>
<evidence type="ECO:0000256" key="6">
    <source>
        <dbReference type="ARBA" id="ARBA00022679"/>
    </source>
</evidence>
<dbReference type="InterPro" id="IPR001841">
    <property type="entry name" value="Znf_RING"/>
</dbReference>
<keyword evidence="8" id="KW-0479">Metal-binding</keyword>
<evidence type="ECO:0000256" key="15">
    <source>
        <dbReference type="PROSITE-ProRule" id="PRU00175"/>
    </source>
</evidence>
<feature type="transmembrane region" description="Helical" evidence="17">
    <location>
        <begin position="48"/>
        <end position="66"/>
    </location>
</feature>
<evidence type="ECO:0000256" key="8">
    <source>
        <dbReference type="ARBA" id="ARBA00022723"/>
    </source>
</evidence>
<keyword evidence="12" id="KW-0862">Zinc</keyword>
<dbReference type="InterPro" id="IPR058051">
    <property type="entry name" value="Znf_RING_synoviolin"/>
</dbReference>
<evidence type="ECO:0000256" key="2">
    <source>
        <dbReference type="ARBA" id="ARBA00004477"/>
    </source>
</evidence>
<organism evidence="19 20">
    <name type="scientific">Saccharomyces uvarum</name>
    <name type="common">Yeast</name>
    <name type="synonym">Saccharomyces bayanus var. uvarum</name>
    <dbReference type="NCBI Taxonomy" id="230603"/>
    <lineage>
        <taxon>Eukaryota</taxon>
        <taxon>Fungi</taxon>
        <taxon>Dikarya</taxon>
        <taxon>Ascomycota</taxon>
        <taxon>Saccharomycotina</taxon>
        <taxon>Saccharomycetes</taxon>
        <taxon>Saccharomycetales</taxon>
        <taxon>Saccharomycetaceae</taxon>
        <taxon>Saccharomyces</taxon>
    </lineage>
</organism>
<dbReference type="EC" id="2.3.2.27" evidence="5"/>
<keyword evidence="13 17" id="KW-1133">Transmembrane helix</keyword>
<feature type="transmembrane region" description="Helical" evidence="17">
    <location>
        <begin position="10"/>
        <end position="28"/>
    </location>
</feature>
<keyword evidence="9 15" id="KW-0863">Zinc-finger</keyword>
<dbReference type="Pfam" id="PF25563">
    <property type="entry name" value="TPR_SYVN1_N"/>
    <property type="match status" value="1"/>
</dbReference>
<dbReference type="Pfam" id="PF13639">
    <property type="entry name" value="zf-RING_2"/>
    <property type="match status" value="1"/>
</dbReference>
<comment type="catalytic activity">
    <reaction evidence="1">
        <text>S-ubiquitinyl-[E2 ubiquitin-conjugating enzyme]-L-cysteine + [acceptor protein]-L-lysine = [E2 ubiquitin-conjugating enzyme]-L-cysteine + N(6)-ubiquitinyl-[acceptor protein]-L-lysine.</text>
        <dbReference type="EC" id="2.3.2.27"/>
    </reaction>
</comment>
<evidence type="ECO:0000313" key="19">
    <source>
        <dbReference type="EMBL" id="CAI4052835.1"/>
    </source>
</evidence>
<evidence type="ECO:0000256" key="1">
    <source>
        <dbReference type="ARBA" id="ARBA00000900"/>
    </source>
</evidence>
<evidence type="ECO:0000256" key="3">
    <source>
        <dbReference type="ARBA" id="ARBA00004906"/>
    </source>
</evidence>
<accession>A0ABN8WP98</accession>
<name>A0ABN8WP98_SACUV</name>
<keyword evidence="20" id="KW-1185">Reference proteome</keyword>
<dbReference type="PANTHER" id="PTHR22763">
    <property type="entry name" value="RING ZINC FINGER PROTEIN"/>
    <property type="match status" value="1"/>
</dbReference>
<dbReference type="Proteomes" id="UP001162085">
    <property type="component" value="Chromosome 15"/>
</dbReference>
<evidence type="ECO:0000313" key="20">
    <source>
        <dbReference type="Proteomes" id="UP001162085"/>
    </source>
</evidence>
<evidence type="ECO:0000256" key="13">
    <source>
        <dbReference type="ARBA" id="ARBA00022989"/>
    </source>
</evidence>